<dbReference type="SUPFAM" id="SSF89796">
    <property type="entry name" value="CoA-transferase family III (CaiB/BaiF)"/>
    <property type="match status" value="2"/>
</dbReference>
<feature type="compositionally biased region" description="Basic and acidic residues" evidence="2">
    <location>
        <begin position="180"/>
        <end position="190"/>
    </location>
</feature>
<proteinExistence type="predicted"/>
<evidence type="ECO:0000313" key="3">
    <source>
        <dbReference type="EMBL" id="MBF6353586.1"/>
    </source>
</evidence>
<dbReference type="RefSeq" id="WP_195000473.1">
    <property type="nucleotide sequence ID" value="NZ_JADLQN010000001.1"/>
</dbReference>
<evidence type="ECO:0000256" key="2">
    <source>
        <dbReference type="SAM" id="MobiDB-lite"/>
    </source>
</evidence>
<keyword evidence="4" id="KW-1185">Reference proteome</keyword>
<reference evidence="3 4" key="1">
    <citation type="submission" date="2020-10" db="EMBL/GenBank/DDBJ databases">
        <title>Identification of Nocardia species via Next-generation sequencing and recognition of intraspecies genetic diversity.</title>
        <authorList>
            <person name="Li P."/>
            <person name="Li P."/>
            <person name="Lu B."/>
        </authorList>
    </citation>
    <scope>NUCLEOTIDE SEQUENCE [LARGE SCALE GENOMIC DNA]</scope>
    <source>
        <strain evidence="3 4">BJ06-0143</strain>
    </source>
</reference>
<dbReference type="GO" id="GO:0016740">
    <property type="term" value="F:transferase activity"/>
    <property type="evidence" value="ECO:0007669"/>
    <property type="project" value="UniProtKB-KW"/>
</dbReference>
<dbReference type="Pfam" id="PF02515">
    <property type="entry name" value="CoA_transf_3"/>
    <property type="match status" value="1"/>
</dbReference>
<dbReference type="EMBL" id="JADLQN010000001">
    <property type="protein sequence ID" value="MBF6353586.1"/>
    <property type="molecule type" value="Genomic_DNA"/>
</dbReference>
<feature type="region of interest" description="Disordered" evidence="2">
    <location>
        <begin position="165"/>
        <end position="230"/>
    </location>
</feature>
<gene>
    <name evidence="3" type="ORF">IU449_03315</name>
</gene>
<comment type="caution">
    <text evidence="3">The sequence shown here is derived from an EMBL/GenBank/DDBJ whole genome shotgun (WGS) entry which is preliminary data.</text>
</comment>
<dbReference type="PANTHER" id="PTHR48228:SF6">
    <property type="entry name" value="L-CARNITINE COA-TRANSFERASE"/>
    <property type="match status" value="1"/>
</dbReference>
<keyword evidence="1 3" id="KW-0808">Transferase</keyword>
<dbReference type="Proteomes" id="UP000707731">
    <property type="component" value="Unassembled WGS sequence"/>
</dbReference>
<dbReference type="InterPro" id="IPR023606">
    <property type="entry name" value="CoA-Trfase_III_dom_1_sf"/>
</dbReference>
<accession>A0ABS0D558</accession>
<name>A0ABS0D558_9NOCA</name>
<organism evidence="3 4">
    <name type="scientific">Nocardia higoensis</name>
    <dbReference type="NCBI Taxonomy" id="228599"/>
    <lineage>
        <taxon>Bacteria</taxon>
        <taxon>Bacillati</taxon>
        <taxon>Actinomycetota</taxon>
        <taxon>Actinomycetes</taxon>
        <taxon>Mycobacteriales</taxon>
        <taxon>Nocardiaceae</taxon>
        <taxon>Nocardia</taxon>
    </lineage>
</organism>
<dbReference type="Gene3D" id="3.40.50.10540">
    <property type="entry name" value="Crotonobetainyl-coa:carnitine coa-transferase, domain 1"/>
    <property type="match status" value="1"/>
</dbReference>
<protein>
    <submittedName>
        <fullName evidence="3">CoA transferase</fullName>
    </submittedName>
</protein>
<evidence type="ECO:0000313" key="4">
    <source>
        <dbReference type="Proteomes" id="UP000707731"/>
    </source>
</evidence>
<dbReference type="PANTHER" id="PTHR48228">
    <property type="entry name" value="SUCCINYL-COA--D-CITRAMALATE COA-TRANSFERASE"/>
    <property type="match status" value="1"/>
</dbReference>
<dbReference type="InterPro" id="IPR003673">
    <property type="entry name" value="CoA-Trfase_fam_III"/>
</dbReference>
<dbReference type="InterPro" id="IPR050509">
    <property type="entry name" value="CoA-transferase_III"/>
</dbReference>
<evidence type="ECO:0000256" key="1">
    <source>
        <dbReference type="ARBA" id="ARBA00022679"/>
    </source>
</evidence>
<feature type="region of interest" description="Disordered" evidence="2">
    <location>
        <begin position="443"/>
        <end position="475"/>
    </location>
</feature>
<sequence length="475" mass="48643">MWTPGNADPVRDWAESGIVSLTGRATGAPVLPPGRAASVARAHSAWIAEVTGGAVRLDGARLLSERAAYTGFRRAGSVSAGGACRLLPTADGWAAVSCARPDDPSLLSALACADLVDDDPWPAVSYWLAGHSGAELAERAELLGVAAWPVGTSCGPLTPSGARCVDAPEGTEARASGAPHRVDRHDRAVDRATGNPPSIGGSGADGAPTSPAPDHRGAPGGVVERPPREPRPVTGLLVVDFSALWAGPLCAHLLGLAGARVVKVETPSRPDGARRGNADFYRLLHGGHEAVRLDPAAPRDRAALAALVGAADIVIESSRPRALRGFGLDAERFVADGATWLSITAGGRASNRVGFGDDVAAAAGLVAFDADGPMFVGDAIADPLTGLTAAALAMSAPPAEGGMLWDISMTEVVAATLDMPESTGPQPYREDNRWLIDSSTGAVEIGEPQRRPAHGPVAEPGRDTAAWLSELGTVR</sequence>